<evidence type="ECO:0000313" key="1">
    <source>
        <dbReference type="EMBL" id="MDR6458935.1"/>
    </source>
</evidence>
<dbReference type="Proteomes" id="UP001184833">
    <property type="component" value="Unassembled WGS sequence"/>
</dbReference>
<dbReference type="EMBL" id="JAVDQX010000002">
    <property type="protein sequence ID" value="MDR6458935.1"/>
    <property type="molecule type" value="Genomic_DNA"/>
</dbReference>
<proteinExistence type="predicted"/>
<sequence length="63" mass="7379">MNISLTILLIFYFLLILSFCIAIIKISKLKSHKRLIWHLIVCFMPIIGPLIFFASELNKRSNE</sequence>
<reference evidence="1" key="1">
    <citation type="submission" date="2023-07" db="EMBL/GenBank/DDBJ databases">
        <title>Sorghum-associated microbial communities from plants grown in Nebraska, USA.</title>
        <authorList>
            <person name="Schachtman D."/>
        </authorList>
    </citation>
    <scope>NUCLEOTIDE SEQUENCE</scope>
    <source>
        <strain evidence="1">DS2329</strain>
    </source>
</reference>
<name>A0ACC6J813_9FLAO</name>
<protein>
    <submittedName>
        <fullName evidence="1">Type II secretory pathway component PulF</fullName>
    </submittedName>
</protein>
<gene>
    <name evidence="1" type="ORF">J2786_002042</name>
</gene>
<evidence type="ECO:0000313" key="2">
    <source>
        <dbReference type="Proteomes" id="UP001184833"/>
    </source>
</evidence>
<accession>A0ACC6J813</accession>
<keyword evidence="2" id="KW-1185">Reference proteome</keyword>
<organism evidence="1 2">
    <name type="scientific">Chryseobacterium vietnamense</name>
    <dbReference type="NCBI Taxonomy" id="866785"/>
    <lineage>
        <taxon>Bacteria</taxon>
        <taxon>Pseudomonadati</taxon>
        <taxon>Bacteroidota</taxon>
        <taxon>Flavobacteriia</taxon>
        <taxon>Flavobacteriales</taxon>
        <taxon>Weeksellaceae</taxon>
        <taxon>Chryseobacterium group</taxon>
        <taxon>Chryseobacterium</taxon>
    </lineage>
</organism>
<comment type="caution">
    <text evidence="1">The sequence shown here is derived from an EMBL/GenBank/DDBJ whole genome shotgun (WGS) entry which is preliminary data.</text>
</comment>